<dbReference type="Gene3D" id="3.40.1360.10">
    <property type="match status" value="1"/>
</dbReference>
<dbReference type="Pfam" id="PF08275">
    <property type="entry name" value="DNAG_N"/>
    <property type="match status" value="1"/>
</dbReference>
<evidence type="ECO:0000313" key="4">
    <source>
        <dbReference type="Proteomes" id="UP000606172"/>
    </source>
</evidence>
<dbReference type="Gene3D" id="3.90.980.10">
    <property type="entry name" value="DNA primase, catalytic core, N-terminal domain"/>
    <property type="match status" value="1"/>
</dbReference>
<dbReference type="EMBL" id="BOOW01000044">
    <property type="protein sequence ID" value="GII96358.1"/>
    <property type="molecule type" value="Genomic_DNA"/>
</dbReference>
<organism evidence="3 4">
    <name type="scientific">Sinosporangium siamense</name>
    <dbReference type="NCBI Taxonomy" id="1367973"/>
    <lineage>
        <taxon>Bacteria</taxon>
        <taxon>Bacillati</taxon>
        <taxon>Actinomycetota</taxon>
        <taxon>Actinomycetes</taxon>
        <taxon>Streptosporangiales</taxon>
        <taxon>Streptosporangiaceae</taxon>
        <taxon>Sinosporangium</taxon>
    </lineage>
</organism>
<evidence type="ECO:0000313" key="3">
    <source>
        <dbReference type="EMBL" id="GII96358.1"/>
    </source>
</evidence>
<dbReference type="Pfam" id="PF13155">
    <property type="entry name" value="Toprim_2"/>
    <property type="match status" value="1"/>
</dbReference>
<gene>
    <name evidence="3" type="ORF">Ssi02_65890</name>
</gene>
<dbReference type="InterPro" id="IPR006171">
    <property type="entry name" value="TOPRIM_dom"/>
</dbReference>
<dbReference type="GO" id="GO:0006269">
    <property type="term" value="P:DNA replication, synthesis of primer"/>
    <property type="evidence" value="ECO:0007669"/>
    <property type="project" value="TreeGrafter"/>
</dbReference>
<dbReference type="CDD" id="cd03364">
    <property type="entry name" value="TOPRIM_DnaG_primases"/>
    <property type="match status" value="1"/>
</dbReference>
<comment type="caution">
    <text evidence="3">The sequence shown here is derived from an EMBL/GenBank/DDBJ whole genome shotgun (WGS) entry which is preliminary data.</text>
</comment>
<dbReference type="PANTHER" id="PTHR30313:SF2">
    <property type="entry name" value="DNA PRIMASE"/>
    <property type="match status" value="1"/>
</dbReference>
<evidence type="ECO:0000256" key="1">
    <source>
        <dbReference type="SAM" id="MobiDB-lite"/>
    </source>
</evidence>
<feature type="region of interest" description="Disordered" evidence="1">
    <location>
        <begin position="315"/>
        <end position="335"/>
    </location>
</feature>
<dbReference type="PANTHER" id="PTHR30313">
    <property type="entry name" value="DNA PRIMASE"/>
    <property type="match status" value="1"/>
</dbReference>
<dbReference type="Proteomes" id="UP000606172">
    <property type="component" value="Unassembled WGS sequence"/>
</dbReference>
<dbReference type="GO" id="GO:0005737">
    <property type="term" value="C:cytoplasm"/>
    <property type="evidence" value="ECO:0007669"/>
    <property type="project" value="TreeGrafter"/>
</dbReference>
<dbReference type="AlphaFoldDB" id="A0A919RMA0"/>
<accession>A0A919RMA0</accession>
<dbReference type="PROSITE" id="PS50880">
    <property type="entry name" value="TOPRIM"/>
    <property type="match status" value="1"/>
</dbReference>
<dbReference type="SUPFAM" id="SSF56731">
    <property type="entry name" value="DNA primase core"/>
    <property type="match status" value="1"/>
</dbReference>
<dbReference type="SMART" id="SM00493">
    <property type="entry name" value="TOPRIM"/>
    <property type="match status" value="1"/>
</dbReference>
<feature type="domain" description="Toprim" evidence="2">
    <location>
        <begin position="137"/>
        <end position="221"/>
    </location>
</feature>
<sequence length="335" mass="35981">MHAQINREAERFFHSHLPGSWVPGYLAGRGFHDAVQRQWGIGYAPASWHALTDHLRGLGYPGHAVEAAGLARRSRRGTLIDTFRDRAMFPLRSREGTVLAFLGRALDHEPRYLAGPTTASHPRRDLLFGLHAVNRRTLPVLVEGPLDAMAVSLAAPHRLAGIACLGARVTAGQAEFAATLGRARLLIAFDGDRAGAEAMARAYPALRPAALTLDAVTLPDGHDPASALLQYGPAHLAEILLKGRRPLADLVLDAVLSSSDPSFPETRLAALRRAAGAVCSLAPHDVARQVDRIAHHLDLNHTFVTEAVLEAVSTRPVPTGRPTHGTHTPVLRPTG</sequence>
<dbReference type="InterPro" id="IPR013264">
    <property type="entry name" value="DNAG_N"/>
</dbReference>
<protein>
    <recommendedName>
        <fullName evidence="2">Toprim domain-containing protein</fullName>
    </recommendedName>
</protein>
<evidence type="ECO:0000259" key="2">
    <source>
        <dbReference type="PROSITE" id="PS50880"/>
    </source>
</evidence>
<reference evidence="3" key="1">
    <citation type="submission" date="2021-01" db="EMBL/GenBank/DDBJ databases">
        <title>Whole genome shotgun sequence of Sinosporangium siamense NBRC 109515.</title>
        <authorList>
            <person name="Komaki H."/>
            <person name="Tamura T."/>
        </authorList>
    </citation>
    <scope>NUCLEOTIDE SEQUENCE</scope>
    <source>
        <strain evidence="3">NBRC 109515</strain>
    </source>
</reference>
<dbReference type="InterPro" id="IPR034151">
    <property type="entry name" value="TOPRIM_DnaG_bac"/>
</dbReference>
<dbReference type="InterPro" id="IPR037068">
    <property type="entry name" value="DNA_primase_core_N_sf"/>
</dbReference>
<name>A0A919RMA0_9ACTN</name>
<dbReference type="InterPro" id="IPR050219">
    <property type="entry name" value="DnaG_primase"/>
</dbReference>
<dbReference type="RefSeq" id="WP_204031369.1">
    <property type="nucleotide sequence ID" value="NZ_BOOW01000044.1"/>
</dbReference>
<proteinExistence type="predicted"/>
<keyword evidence="4" id="KW-1185">Reference proteome</keyword>